<keyword evidence="2" id="KW-1185">Reference proteome</keyword>
<dbReference type="Proteomes" id="UP000011769">
    <property type="component" value="Unassembled WGS sequence"/>
</dbReference>
<sequence length="176" mass="20786">MKIEEAKIRFEEIETYTHGFYDDVLIKKCDAKVLLDQLDQPKPVVPQCVIDWVNDSRESDYFFEEWFDRDYQPKEVRKWLNLENKRQADINALALVTLIVNGPDAVTVEKEKLYTVEIPNPNTPAITVLARSIVGDVVMCNEFDTCWKNNSRYQLTEQEIRKDFDWAWQFAKEVTE</sequence>
<dbReference type="EMBL" id="ALYM01000001">
    <property type="protein sequence ID" value="EMG26260.1"/>
    <property type="molecule type" value="Genomic_DNA"/>
</dbReference>
<dbReference type="InterPro" id="IPR012865">
    <property type="entry name" value="DUF1642"/>
</dbReference>
<organism evidence="1 2">
    <name type="scientific">Streptococcus parauberis KRS-02083</name>
    <dbReference type="NCBI Taxonomy" id="1207545"/>
    <lineage>
        <taxon>Bacteria</taxon>
        <taxon>Bacillati</taxon>
        <taxon>Bacillota</taxon>
        <taxon>Bacilli</taxon>
        <taxon>Lactobacillales</taxon>
        <taxon>Streptococcaceae</taxon>
        <taxon>Streptococcus</taxon>
    </lineage>
</organism>
<proteinExistence type="predicted"/>
<evidence type="ECO:0000313" key="1">
    <source>
        <dbReference type="EMBL" id="EMG26260.1"/>
    </source>
</evidence>
<evidence type="ECO:0000313" key="2">
    <source>
        <dbReference type="Proteomes" id="UP000011769"/>
    </source>
</evidence>
<gene>
    <name evidence="1" type="ORF">SPJ1_0222</name>
</gene>
<accession>A0ABN0ITS1</accession>
<name>A0ABN0ITS1_9STRE</name>
<reference evidence="1 2" key="1">
    <citation type="journal article" date="2013" name="PLoS ONE">
        <title>Comparative Genomic Characterization of Three Streptococcus parauberis Strains in Fish Pathogen, as Assessed by Wide-Genome Analyses.</title>
        <authorList>
            <person name="Nho S.W."/>
            <person name="Hikima J."/>
            <person name="Park S.B."/>
            <person name="Jang H.B."/>
            <person name="Cha I.S."/>
            <person name="Yasuike M."/>
            <person name="Nakamura Y."/>
            <person name="Fujiwara A."/>
            <person name="Sano M."/>
            <person name="Kanai K."/>
            <person name="Kondo H."/>
            <person name="Hirono I."/>
            <person name="Takeyama H."/>
            <person name="Aoki T."/>
            <person name="Jung T.S."/>
        </authorList>
    </citation>
    <scope>NUCLEOTIDE SEQUENCE [LARGE SCALE GENOMIC DNA]</scope>
    <source>
        <strain evidence="1 2">KRS-02083</strain>
    </source>
</reference>
<dbReference type="Pfam" id="PF07852">
    <property type="entry name" value="DUF1642"/>
    <property type="match status" value="1"/>
</dbReference>
<protein>
    <recommendedName>
        <fullName evidence="3">DUF1642 domain-containing protein</fullName>
    </recommendedName>
</protein>
<evidence type="ECO:0008006" key="3">
    <source>
        <dbReference type="Google" id="ProtNLM"/>
    </source>
</evidence>
<comment type="caution">
    <text evidence="1">The sequence shown here is derived from an EMBL/GenBank/DDBJ whole genome shotgun (WGS) entry which is preliminary data.</text>
</comment>
<dbReference type="RefSeq" id="WP_004234390.1">
    <property type="nucleotide sequence ID" value="NZ_ALYM01000001.1"/>
</dbReference>